<keyword evidence="7 8" id="KW-0998">Cell outer membrane</keyword>
<dbReference type="Gene3D" id="2.170.130.10">
    <property type="entry name" value="TonB-dependent receptor, plug domain"/>
    <property type="match status" value="1"/>
</dbReference>
<dbReference type="InterPro" id="IPR037066">
    <property type="entry name" value="Plug_dom_sf"/>
</dbReference>
<evidence type="ECO:0000313" key="14">
    <source>
        <dbReference type="Proteomes" id="UP000478837"/>
    </source>
</evidence>
<protein>
    <submittedName>
        <fullName evidence="13">TonB-dependent receptor</fullName>
    </submittedName>
</protein>
<dbReference type="InterPro" id="IPR039426">
    <property type="entry name" value="TonB-dep_rcpt-like"/>
</dbReference>
<dbReference type="InterPro" id="IPR036942">
    <property type="entry name" value="Beta-barrel_TonB_sf"/>
</dbReference>
<keyword evidence="10" id="KW-0732">Signal</keyword>
<evidence type="ECO:0000256" key="5">
    <source>
        <dbReference type="ARBA" id="ARBA00023077"/>
    </source>
</evidence>
<gene>
    <name evidence="13" type="ORF">GTW09_12250</name>
</gene>
<keyword evidence="5 9" id="KW-0798">TonB box</keyword>
<evidence type="ECO:0000256" key="7">
    <source>
        <dbReference type="ARBA" id="ARBA00023237"/>
    </source>
</evidence>
<accession>A0A6L9MVN0</accession>
<dbReference type="Proteomes" id="UP000478837">
    <property type="component" value="Unassembled WGS sequence"/>
</dbReference>
<keyword evidence="3 8" id="KW-1134">Transmembrane beta strand</keyword>
<feature type="chain" id="PRO_5026744963" evidence="10">
    <location>
        <begin position="28"/>
        <end position="904"/>
    </location>
</feature>
<keyword evidence="4 8" id="KW-0812">Transmembrane</keyword>
<evidence type="ECO:0000256" key="10">
    <source>
        <dbReference type="SAM" id="SignalP"/>
    </source>
</evidence>
<sequence>MKLNTRKTAVAAFVGAALLCSPIIATAQETQETQETGAESEKEAKRDVELILVTGSFVRRSENFESPSPLAVVDSVAIDAIGAKNIADITQTLTINTGAENNPDAFTQNATAGTSNINLRGLGVASTLVLLNNKRQVVTAQPTNQGLNFVDTSSLVPMIAIDRMEVVKDGASALYGSDAVAGVVNFITKRNYDGAMITADYQDGAHGDNSEYVLQGLWGASGDNGNVMAAISFTNRSPLFIADRRLSRPQDDTSALGNPGSYFLPTGTPIIDPYGCEEFGGSERLLAPSGTAPGGLEVGFCQFDFGKFYSYVPDESRLNTYVSANYEFDNDITWSAEFGMARNRAERGGAPSFPILTSPIVPDYHPQNPFGTGVAFFGRAEGNGFAGDPANTESDTFRFSTNLQGVTDTGFWEVSYTRAVNDFMFQVPDVLNTEFQLALFGFGGSDCNPVTGTPGAGSCEFFNPFSTSYTSAPNSDYVVDSFTAKQVIDSKSDLEVIEAFTSFDVFEMGGGFAALALGLQYRDQQLSMDYDALSNQDSFTFVIGNPDIDGSQDVWAAFGELALPVNDNLDVQVALRYEDYGGTIGSTVDPKLAVSYRASDEFSLRGSISTSFRAPTVFLAQGGATTLQQLQDPVQGATAFVAVRTEGNEDLKPEESTAYNIGFSYEPFRDLSVEVDYWNFEFEDLIIQENAQAVLNADPTNTDRVIRAGDPVSGPVLQINNTYVNASSLETSGIDFVTSYKIESDAGIFTPTLNATYITKYDLSDPQAGNIDGAGRRNFNNIGTSSPELRMNLGLAWKHDVHAANIFVRYISSYDDDQNCADGTANAGGCANGFFEVDSQVTVDAQYNIDIGSLYDTEQRYVLTIGGINLFDEEPPRLFTNSGFDSKVHDPRGRQIYARLAVEF</sequence>
<evidence type="ECO:0000256" key="1">
    <source>
        <dbReference type="ARBA" id="ARBA00004571"/>
    </source>
</evidence>
<evidence type="ECO:0000313" key="13">
    <source>
        <dbReference type="EMBL" id="NDW22299.1"/>
    </source>
</evidence>
<dbReference type="Pfam" id="PF07715">
    <property type="entry name" value="Plug"/>
    <property type="match status" value="1"/>
</dbReference>
<dbReference type="PROSITE" id="PS52016">
    <property type="entry name" value="TONB_DEPENDENT_REC_3"/>
    <property type="match status" value="1"/>
</dbReference>
<dbReference type="PANTHER" id="PTHR47234">
    <property type="match status" value="1"/>
</dbReference>
<keyword evidence="2 8" id="KW-0813">Transport</keyword>
<comment type="subcellular location">
    <subcellularLocation>
        <location evidence="1 8">Cell outer membrane</location>
        <topology evidence="1 8">Multi-pass membrane protein</topology>
    </subcellularLocation>
</comment>
<evidence type="ECO:0000259" key="12">
    <source>
        <dbReference type="Pfam" id="PF07715"/>
    </source>
</evidence>
<evidence type="ECO:0000256" key="2">
    <source>
        <dbReference type="ARBA" id="ARBA00022448"/>
    </source>
</evidence>
<feature type="domain" description="TonB-dependent receptor plug" evidence="12">
    <location>
        <begin position="64"/>
        <end position="183"/>
    </location>
</feature>
<comment type="similarity">
    <text evidence="8 9">Belongs to the TonB-dependent receptor family.</text>
</comment>
<feature type="domain" description="TonB-dependent receptor-like beta-barrel" evidence="11">
    <location>
        <begin position="366"/>
        <end position="870"/>
    </location>
</feature>
<dbReference type="SUPFAM" id="SSF56935">
    <property type="entry name" value="Porins"/>
    <property type="match status" value="1"/>
</dbReference>
<evidence type="ECO:0000256" key="4">
    <source>
        <dbReference type="ARBA" id="ARBA00022692"/>
    </source>
</evidence>
<keyword evidence="13" id="KW-0675">Receptor</keyword>
<organism evidence="13 14">
    <name type="scientific">Alteromonas hispanica</name>
    <dbReference type="NCBI Taxonomy" id="315421"/>
    <lineage>
        <taxon>Bacteria</taxon>
        <taxon>Pseudomonadati</taxon>
        <taxon>Pseudomonadota</taxon>
        <taxon>Gammaproteobacteria</taxon>
        <taxon>Alteromonadales</taxon>
        <taxon>Alteromonadaceae</taxon>
        <taxon>Alteromonas/Salinimonas group</taxon>
        <taxon>Alteromonas</taxon>
    </lineage>
</organism>
<dbReference type="InterPro" id="IPR012910">
    <property type="entry name" value="Plug_dom"/>
</dbReference>
<dbReference type="PANTHER" id="PTHR47234:SF2">
    <property type="entry name" value="TONB-DEPENDENT RECEPTOR"/>
    <property type="match status" value="1"/>
</dbReference>
<keyword evidence="14" id="KW-1185">Reference proteome</keyword>
<evidence type="ECO:0000259" key="11">
    <source>
        <dbReference type="Pfam" id="PF00593"/>
    </source>
</evidence>
<dbReference type="EMBL" id="JAAAWP010000007">
    <property type="protein sequence ID" value="NDW22299.1"/>
    <property type="molecule type" value="Genomic_DNA"/>
</dbReference>
<proteinExistence type="inferred from homology"/>
<keyword evidence="6 8" id="KW-0472">Membrane</keyword>
<evidence type="ECO:0000256" key="6">
    <source>
        <dbReference type="ARBA" id="ARBA00023136"/>
    </source>
</evidence>
<dbReference type="AlphaFoldDB" id="A0A6L9MVN0"/>
<evidence type="ECO:0000256" key="9">
    <source>
        <dbReference type="RuleBase" id="RU003357"/>
    </source>
</evidence>
<reference evidence="13 14" key="1">
    <citation type="submission" date="2020-01" db="EMBL/GenBank/DDBJ databases">
        <title>Genomes of bacteria type strains.</title>
        <authorList>
            <person name="Chen J."/>
            <person name="Zhu S."/>
            <person name="Yang J."/>
        </authorList>
    </citation>
    <scope>NUCLEOTIDE SEQUENCE [LARGE SCALE GENOMIC DNA]</scope>
    <source>
        <strain evidence="13 14">LMG 22958</strain>
    </source>
</reference>
<feature type="signal peptide" evidence="10">
    <location>
        <begin position="1"/>
        <end position="27"/>
    </location>
</feature>
<name>A0A6L9MVN0_9ALTE</name>
<comment type="caution">
    <text evidence="13">The sequence shown here is derived from an EMBL/GenBank/DDBJ whole genome shotgun (WGS) entry which is preliminary data.</text>
</comment>
<evidence type="ECO:0000256" key="8">
    <source>
        <dbReference type="PROSITE-ProRule" id="PRU01360"/>
    </source>
</evidence>
<dbReference type="RefSeq" id="WP_163112115.1">
    <property type="nucleotide sequence ID" value="NZ_JAAAWP010000007.1"/>
</dbReference>
<dbReference type="InterPro" id="IPR000531">
    <property type="entry name" value="Beta-barrel_TonB"/>
</dbReference>
<dbReference type="Pfam" id="PF00593">
    <property type="entry name" value="TonB_dep_Rec_b-barrel"/>
    <property type="match status" value="1"/>
</dbReference>
<dbReference type="GO" id="GO:0009279">
    <property type="term" value="C:cell outer membrane"/>
    <property type="evidence" value="ECO:0007669"/>
    <property type="project" value="UniProtKB-SubCell"/>
</dbReference>
<dbReference type="Gene3D" id="2.40.170.20">
    <property type="entry name" value="TonB-dependent receptor, beta-barrel domain"/>
    <property type="match status" value="1"/>
</dbReference>
<evidence type="ECO:0000256" key="3">
    <source>
        <dbReference type="ARBA" id="ARBA00022452"/>
    </source>
</evidence>